<feature type="compositionally biased region" description="Basic residues" evidence="1">
    <location>
        <begin position="11"/>
        <end position="20"/>
    </location>
</feature>
<organism evidence="2 3">
    <name type="scientific">Hymenobacter swuensis DY53</name>
    <dbReference type="NCBI Taxonomy" id="1227739"/>
    <lineage>
        <taxon>Bacteria</taxon>
        <taxon>Pseudomonadati</taxon>
        <taxon>Bacteroidota</taxon>
        <taxon>Cytophagia</taxon>
        <taxon>Cytophagales</taxon>
        <taxon>Hymenobacteraceae</taxon>
        <taxon>Hymenobacter</taxon>
    </lineage>
</organism>
<dbReference type="HOGENOM" id="CLU_3136570_0_0_10"/>
<evidence type="ECO:0000256" key="1">
    <source>
        <dbReference type="SAM" id="MobiDB-lite"/>
    </source>
</evidence>
<feature type="compositionally biased region" description="Low complexity" evidence="1">
    <location>
        <begin position="21"/>
        <end position="30"/>
    </location>
</feature>
<dbReference type="Proteomes" id="UP000019423">
    <property type="component" value="Chromosome"/>
</dbReference>
<dbReference type="KEGG" id="hsw:Hsw_1738"/>
<sequence length="49" mass="5648">MQWRGFALYGKTRRPTRRRPNIAARPAPSATNYPDSGTRIPGRLVYMNK</sequence>
<proteinExistence type="predicted"/>
<dbReference type="EMBL" id="CP007145">
    <property type="protein sequence ID" value="AHJ97333.1"/>
    <property type="molecule type" value="Genomic_DNA"/>
</dbReference>
<evidence type="ECO:0000313" key="3">
    <source>
        <dbReference type="Proteomes" id="UP000019423"/>
    </source>
</evidence>
<name>W8EXM5_9BACT</name>
<feature type="region of interest" description="Disordered" evidence="1">
    <location>
        <begin position="1"/>
        <end position="42"/>
    </location>
</feature>
<keyword evidence="3" id="KW-1185">Reference proteome</keyword>
<protein>
    <submittedName>
        <fullName evidence="2">Uncharacterized protein</fullName>
    </submittedName>
</protein>
<accession>W8EXM5</accession>
<dbReference type="STRING" id="1227739.Hsw_1738"/>
<gene>
    <name evidence="2" type="ORF">Hsw_1738</name>
</gene>
<reference evidence="2 3" key="1">
    <citation type="submission" date="2014-01" db="EMBL/GenBank/DDBJ databases">
        <title>Complete genome sequence of ionizing-radiation resistance bacterium Hymenobacter swuensis DY53.</title>
        <authorList>
            <person name="Jung J.-H."/>
            <person name="Jeong S.-W."/>
            <person name="Joe M.-H."/>
            <person name="Cho y.-j."/>
            <person name="Kim M.-K."/>
            <person name="Lim S.-Y."/>
        </authorList>
    </citation>
    <scope>NUCLEOTIDE SEQUENCE [LARGE SCALE GENOMIC DNA]</scope>
    <source>
        <strain evidence="2 3">DY53</strain>
    </source>
</reference>
<dbReference type="AlphaFoldDB" id="W8EXM5"/>
<evidence type="ECO:0000313" key="2">
    <source>
        <dbReference type="EMBL" id="AHJ97333.1"/>
    </source>
</evidence>